<keyword evidence="3" id="KW-1185">Reference proteome</keyword>
<dbReference type="RefSeq" id="WP_166285028.1">
    <property type="nucleotide sequence ID" value="NZ_JAANNP010000249.1"/>
</dbReference>
<dbReference type="PANTHER" id="PTHR33121">
    <property type="entry name" value="CYCLIC DI-GMP PHOSPHODIESTERASE PDEF"/>
    <property type="match status" value="1"/>
</dbReference>
<name>A0ABX0H2R0_9ACTN</name>
<evidence type="ECO:0000259" key="1">
    <source>
        <dbReference type="PROSITE" id="PS50883"/>
    </source>
</evidence>
<dbReference type="EMBL" id="JAANNP010000249">
    <property type="protein sequence ID" value="NHC16626.1"/>
    <property type="molecule type" value="Genomic_DNA"/>
</dbReference>
<organism evidence="2 3">
    <name type="scientific">Motilibacter deserti</name>
    <dbReference type="NCBI Taxonomy" id="2714956"/>
    <lineage>
        <taxon>Bacteria</taxon>
        <taxon>Bacillati</taxon>
        <taxon>Actinomycetota</taxon>
        <taxon>Actinomycetes</taxon>
        <taxon>Motilibacterales</taxon>
        <taxon>Motilibacteraceae</taxon>
        <taxon>Motilibacter</taxon>
    </lineage>
</organism>
<evidence type="ECO:0000313" key="3">
    <source>
        <dbReference type="Proteomes" id="UP000800981"/>
    </source>
</evidence>
<accession>A0ABX0H2R0</accession>
<dbReference type="InterPro" id="IPR001633">
    <property type="entry name" value="EAL_dom"/>
</dbReference>
<protein>
    <submittedName>
        <fullName evidence="2">EAL domain-containing protein</fullName>
    </submittedName>
</protein>
<feature type="domain" description="EAL" evidence="1">
    <location>
        <begin position="1"/>
        <end position="198"/>
    </location>
</feature>
<dbReference type="PANTHER" id="PTHR33121:SF70">
    <property type="entry name" value="SIGNALING PROTEIN YKOW"/>
    <property type="match status" value="1"/>
</dbReference>
<dbReference type="InterPro" id="IPR050706">
    <property type="entry name" value="Cyclic-di-GMP_PDE-like"/>
</dbReference>
<dbReference type="Gene3D" id="3.20.20.450">
    <property type="entry name" value="EAL domain"/>
    <property type="match status" value="1"/>
</dbReference>
<dbReference type="PROSITE" id="PS50883">
    <property type="entry name" value="EAL"/>
    <property type="match status" value="1"/>
</dbReference>
<proteinExistence type="predicted"/>
<sequence length="209" mass="22309">DSRVLLEIGRRVISLACLQLAAWDAELGERAPKRMFLNVSVAELAHPGLDEHVRQSLAAAGIAPERLVLEITETGVLEDTHVVGSAVEGLLSLGCELAIDDFGTGYSSLSRLVQLPARILKIDRSFVRGLAADHESVAVVSAVLLLAHNLRKSVVAEGVEDPQALDALRELGCAYAQGFHLALPQPAAELTPKFAAVVPHEAPEETYVV</sequence>
<reference evidence="2 3" key="1">
    <citation type="submission" date="2020-03" db="EMBL/GenBank/DDBJ databases">
        <title>Two novel Motilibacter sp.</title>
        <authorList>
            <person name="Liu S."/>
        </authorList>
    </citation>
    <scope>NUCLEOTIDE SEQUENCE [LARGE SCALE GENOMIC DNA]</scope>
    <source>
        <strain evidence="2 3">E257</strain>
    </source>
</reference>
<feature type="non-terminal residue" evidence="2">
    <location>
        <position position="1"/>
    </location>
</feature>
<dbReference type="SUPFAM" id="SSF141868">
    <property type="entry name" value="EAL domain-like"/>
    <property type="match status" value="1"/>
</dbReference>
<dbReference type="Proteomes" id="UP000800981">
    <property type="component" value="Unassembled WGS sequence"/>
</dbReference>
<gene>
    <name evidence="2" type="ORF">G9H71_22865</name>
</gene>
<dbReference type="SMART" id="SM00052">
    <property type="entry name" value="EAL"/>
    <property type="match status" value="1"/>
</dbReference>
<comment type="caution">
    <text evidence="2">The sequence shown here is derived from an EMBL/GenBank/DDBJ whole genome shotgun (WGS) entry which is preliminary data.</text>
</comment>
<dbReference type="InterPro" id="IPR035919">
    <property type="entry name" value="EAL_sf"/>
</dbReference>
<dbReference type="Pfam" id="PF00563">
    <property type="entry name" value="EAL"/>
    <property type="match status" value="1"/>
</dbReference>
<evidence type="ECO:0000313" key="2">
    <source>
        <dbReference type="EMBL" id="NHC16626.1"/>
    </source>
</evidence>
<dbReference type="CDD" id="cd01948">
    <property type="entry name" value="EAL"/>
    <property type="match status" value="1"/>
</dbReference>